<dbReference type="InterPro" id="IPR001242">
    <property type="entry name" value="Condensation_dom"/>
</dbReference>
<keyword evidence="6" id="KW-1185">Reference proteome</keyword>
<evidence type="ECO:0000313" key="5">
    <source>
        <dbReference type="EMBL" id="UYM03637.1"/>
    </source>
</evidence>
<evidence type="ECO:0000259" key="4">
    <source>
        <dbReference type="PROSITE" id="PS50075"/>
    </source>
</evidence>
<keyword evidence="2" id="KW-0596">Phosphopantetheine</keyword>
<feature type="domain" description="Carrier" evidence="4">
    <location>
        <begin position="539"/>
        <end position="614"/>
    </location>
</feature>
<dbReference type="Gene3D" id="3.30.559.30">
    <property type="entry name" value="Nonribosomal peptide synthetase, condensation domain"/>
    <property type="match status" value="2"/>
</dbReference>
<accession>A0AA46TE32</accession>
<dbReference type="Gene3D" id="1.10.1200.10">
    <property type="entry name" value="ACP-like"/>
    <property type="match status" value="1"/>
</dbReference>
<dbReference type="Gene3D" id="3.30.559.10">
    <property type="entry name" value="Chloramphenicol acetyltransferase-like domain"/>
    <property type="match status" value="2"/>
</dbReference>
<dbReference type="KEGG" id="sgrg:L0C25_13870"/>
<comment type="cofactor">
    <cofactor evidence="1">
        <name>pantetheine 4'-phosphate</name>
        <dbReference type="ChEBI" id="CHEBI:47942"/>
    </cofactor>
</comment>
<keyword evidence="3" id="KW-0597">Phosphoprotein</keyword>
<dbReference type="GO" id="GO:0005829">
    <property type="term" value="C:cytosol"/>
    <property type="evidence" value="ECO:0007669"/>
    <property type="project" value="TreeGrafter"/>
</dbReference>
<dbReference type="EMBL" id="CP094970">
    <property type="protein sequence ID" value="UYM03637.1"/>
    <property type="molecule type" value="Genomic_DNA"/>
</dbReference>
<dbReference type="SUPFAM" id="SSF52777">
    <property type="entry name" value="CoA-dependent acyltransferases"/>
    <property type="match status" value="4"/>
</dbReference>
<dbReference type="InterPro" id="IPR020806">
    <property type="entry name" value="PKS_PP-bd"/>
</dbReference>
<dbReference type="AlphaFoldDB" id="A0AA46TE32"/>
<evidence type="ECO:0000313" key="6">
    <source>
        <dbReference type="Proteomes" id="UP001164390"/>
    </source>
</evidence>
<dbReference type="CDD" id="cd19531">
    <property type="entry name" value="LCL_NRPS-like"/>
    <property type="match status" value="1"/>
</dbReference>
<reference evidence="5" key="1">
    <citation type="submission" date="2022-01" db="EMBL/GenBank/DDBJ databases">
        <title>Nocardioidaceae gen. sp. A5X3R13.</title>
        <authorList>
            <person name="Lopez Marin M.A."/>
            <person name="Uhlik O."/>
        </authorList>
    </citation>
    <scope>NUCLEOTIDE SEQUENCE</scope>
    <source>
        <strain evidence="5">A5X3R13</strain>
    </source>
</reference>
<dbReference type="Pfam" id="PF00668">
    <property type="entry name" value="Condensation"/>
    <property type="match status" value="2"/>
</dbReference>
<evidence type="ECO:0000256" key="1">
    <source>
        <dbReference type="ARBA" id="ARBA00001957"/>
    </source>
</evidence>
<dbReference type="PANTHER" id="PTHR45527:SF1">
    <property type="entry name" value="FATTY ACID SYNTHASE"/>
    <property type="match status" value="1"/>
</dbReference>
<dbReference type="GO" id="GO:0047527">
    <property type="term" value="F:2,3-dihydroxybenzoate-serine ligase activity"/>
    <property type="evidence" value="ECO:0007669"/>
    <property type="project" value="TreeGrafter"/>
</dbReference>
<protein>
    <submittedName>
        <fullName evidence="5">Condensation domain-containing protein</fullName>
    </submittedName>
</protein>
<dbReference type="GO" id="GO:0008610">
    <property type="term" value="P:lipid biosynthetic process"/>
    <property type="evidence" value="ECO:0007669"/>
    <property type="project" value="UniProtKB-ARBA"/>
</dbReference>
<dbReference type="GO" id="GO:0009239">
    <property type="term" value="P:enterobactin biosynthetic process"/>
    <property type="evidence" value="ECO:0007669"/>
    <property type="project" value="TreeGrafter"/>
</dbReference>
<dbReference type="GO" id="GO:0031177">
    <property type="term" value="F:phosphopantetheine binding"/>
    <property type="evidence" value="ECO:0007669"/>
    <property type="project" value="InterPro"/>
</dbReference>
<dbReference type="GO" id="GO:0009366">
    <property type="term" value="C:enterobactin synthetase complex"/>
    <property type="evidence" value="ECO:0007669"/>
    <property type="project" value="TreeGrafter"/>
</dbReference>
<proteinExistence type="predicted"/>
<evidence type="ECO:0000256" key="3">
    <source>
        <dbReference type="ARBA" id="ARBA00022553"/>
    </source>
</evidence>
<organism evidence="5 6">
    <name type="scientific">Solicola gregarius</name>
    <dbReference type="NCBI Taxonomy" id="2908642"/>
    <lineage>
        <taxon>Bacteria</taxon>
        <taxon>Bacillati</taxon>
        <taxon>Actinomycetota</taxon>
        <taxon>Actinomycetes</taxon>
        <taxon>Propionibacteriales</taxon>
        <taxon>Nocardioidaceae</taxon>
        <taxon>Solicola</taxon>
    </lineage>
</organism>
<sequence length="1090" mass="119101">MTTTPLLPVGVVQKQMWLVDRLDPGASIYNEDVAFWIDGPVDAGALEAAWQQIARRHEAMRYVFAEQDGELYLRVEPDTDLVMVTANAADEDSALRWAVDFVQHTYDITSAPPVRLGMVEVHDDRHLLVIGFHHAIIDAGSIGLLFDELRELYVAVRSGQPADLREVGKTYLDFVRETQSEQRQQTIARLQSEVVARLTEAGGAQSAELPGDRPRLPVRSTRGRVTDARFPAQIVPRLRTFAAEYRVTTFQILLAGMTTLLRRYTRLDEMVFGVGTSGRPEGYENAVGPFACFVPVRAATPDGATFVDLLDSTRDITLALSGAQFVPFSNVVNEVSTTRDPSRSPLVQIVFNAPPLTFPRDTLAGCSLQLTRLPRTRARVDQLVNLETVGDEITPSAEFDDSLFDEDTIATFLGELGVLIEAAVQDPDTRLDDLPIDWPGEPLAPGLIVDEGEDAAATGTIAWGGTSWAALDDTGMVGSVSGSPVVRDANGGTAPVGVEGDLVVAGHAIPGIRARRTSGGQLRWRRPGDVLDGRGTAKSRGSHVEGHVVEVCRELLGNTAVTVEDDFFVAGGHSMLAARLVQRIGDEFGVDVPLLLVFEHPVLFDLAGELEAQFPEIEQVLERLESLSDVEVEGLWDQLPGDASVAAEPESVTTVSGHEQPFWMMEQFAAGASVNTLTLRIRGTGHLDVDAFETALNRVIEREEILRTSYVADHGMNAVRRVHDSTLATVTARRLGAESAERLVRQESTTGFDITQAPLMRCTVVFTDADRFEVLFAFHHLVMDYWGVTKVMLPALSAYYREAIGGVPAELDEPQGYRQAMLRDAEWRATPQARAEREYWRKQLDGMTPAEFPTDHERPETIDFRGATRTAAADVGLVRDVERYVAEHGTTLFVVAAAAVAATARRWCGGDDVSFMSPAENRRHDADVKVMGTFVNLVTLRYRFDADLTWHDLVEQSRRLAVGAYAHQSVPINAAMAEAGQRNAVASGRGSYLVLNVFSDATGLDLEGASVSGGDIVQHDSASTDLELSVMHSSDGLGLTLKYRRSLWDADTVDRILADVLVMLRETVTGGDRLVVRSEPVVAGGRTGRM</sequence>
<dbReference type="InterPro" id="IPR036736">
    <property type="entry name" value="ACP-like_sf"/>
</dbReference>
<dbReference type="PANTHER" id="PTHR45527">
    <property type="entry name" value="NONRIBOSOMAL PEPTIDE SYNTHETASE"/>
    <property type="match status" value="1"/>
</dbReference>
<evidence type="ECO:0000256" key="2">
    <source>
        <dbReference type="ARBA" id="ARBA00022450"/>
    </source>
</evidence>
<dbReference type="Proteomes" id="UP001164390">
    <property type="component" value="Chromosome"/>
</dbReference>
<dbReference type="InterPro" id="IPR023213">
    <property type="entry name" value="CAT-like_dom_sf"/>
</dbReference>
<dbReference type="GO" id="GO:0043041">
    <property type="term" value="P:amino acid activation for nonribosomal peptide biosynthetic process"/>
    <property type="evidence" value="ECO:0007669"/>
    <property type="project" value="TreeGrafter"/>
</dbReference>
<name>A0AA46TE32_9ACTN</name>
<dbReference type="Pfam" id="PF00550">
    <property type="entry name" value="PP-binding"/>
    <property type="match status" value="1"/>
</dbReference>
<dbReference type="SMART" id="SM00823">
    <property type="entry name" value="PKS_PP"/>
    <property type="match status" value="1"/>
</dbReference>
<dbReference type="PROSITE" id="PS50075">
    <property type="entry name" value="CARRIER"/>
    <property type="match status" value="1"/>
</dbReference>
<gene>
    <name evidence="5" type="ORF">L0C25_13870</name>
</gene>
<dbReference type="InterPro" id="IPR009081">
    <property type="entry name" value="PP-bd_ACP"/>
</dbReference>
<dbReference type="SUPFAM" id="SSF47336">
    <property type="entry name" value="ACP-like"/>
    <property type="match status" value="1"/>
</dbReference>
<dbReference type="RefSeq" id="WP_271632259.1">
    <property type="nucleotide sequence ID" value="NZ_CP094970.1"/>
</dbReference>